<reference evidence="3 4" key="1">
    <citation type="submission" date="2023-08" db="EMBL/GenBank/DDBJ databases">
        <title>The draft genome sequence of Paracraurococcus sp. LOR1-02.</title>
        <authorList>
            <person name="Kingkaew E."/>
            <person name="Tanasupawat S."/>
        </authorList>
    </citation>
    <scope>NUCLEOTIDE SEQUENCE [LARGE SCALE GENOMIC DNA]</scope>
    <source>
        <strain evidence="3 4">LOR1-02</strain>
    </source>
</reference>
<dbReference type="SMART" id="SM01008">
    <property type="entry name" value="Ald_Xan_dh_C"/>
    <property type="match status" value="1"/>
</dbReference>
<gene>
    <name evidence="3" type="ORF">Q7A36_02680</name>
</gene>
<feature type="region of interest" description="Disordered" evidence="1">
    <location>
        <begin position="1"/>
        <end position="31"/>
    </location>
</feature>
<evidence type="ECO:0000313" key="3">
    <source>
        <dbReference type="EMBL" id="MDO9707233.1"/>
    </source>
</evidence>
<dbReference type="EMBL" id="JAUTWS010000002">
    <property type="protein sequence ID" value="MDO9707233.1"/>
    <property type="molecule type" value="Genomic_DNA"/>
</dbReference>
<name>A0ABT9DTM9_9PROT</name>
<dbReference type="InterPro" id="IPR046867">
    <property type="entry name" value="AldOxase/xan_DH_MoCoBD2"/>
</dbReference>
<dbReference type="Gene3D" id="3.30.365.10">
    <property type="entry name" value="Aldehyde oxidase/xanthine dehydrogenase, molybdopterin binding domain"/>
    <property type="match status" value="4"/>
</dbReference>
<dbReference type="InterPro" id="IPR012368">
    <property type="entry name" value="OxRdtase_Mopterin-bd_su_IorB"/>
</dbReference>
<dbReference type="Pfam" id="PF02738">
    <property type="entry name" value="MoCoBD_1"/>
    <property type="match status" value="2"/>
</dbReference>
<protein>
    <submittedName>
        <fullName evidence="3">Molybdopterin-dependent oxidoreductase</fullName>
    </submittedName>
</protein>
<dbReference type="PANTHER" id="PTHR47495">
    <property type="entry name" value="ALDEHYDE DEHYDROGENASE"/>
    <property type="match status" value="1"/>
</dbReference>
<dbReference type="InterPro" id="IPR052516">
    <property type="entry name" value="N-heterocyclic_Hydroxylase"/>
</dbReference>
<comment type="caution">
    <text evidence="3">The sequence shown here is derived from an EMBL/GenBank/DDBJ whole genome shotgun (WGS) entry which is preliminary data.</text>
</comment>
<accession>A0ABT9DTM9</accession>
<organism evidence="3 4">
    <name type="scientific">Paracraurococcus lichenis</name>
    <dbReference type="NCBI Taxonomy" id="3064888"/>
    <lineage>
        <taxon>Bacteria</taxon>
        <taxon>Pseudomonadati</taxon>
        <taxon>Pseudomonadota</taxon>
        <taxon>Alphaproteobacteria</taxon>
        <taxon>Acetobacterales</taxon>
        <taxon>Roseomonadaceae</taxon>
        <taxon>Paracraurococcus</taxon>
    </lineage>
</organism>
<evidence type="ECO:0000259" key="2">
    <source>
        <dbReference type="SMART" id="SM01008"/>
    </source>
</evidence>
<feature type="domain" description="Aldehyde oxidase/xanthine dehydrogenase a/b hammerhead" evidence="2">
    <location>
        <begin position="198"/>
        <end position="275"/>
    </location>
</feature>
<dbReference type="Gene3D" id="3.90.1170.50">
    <property type="entry name" value="Aldehyde oxidase/xanthine dehydrogenase, a/b hammerhead"/>
    <property type="match status" value="1"/>
</dbReference>
<dbReference type="InterPro" id="IPR000674">
    <property type="entry name" value="Ald_Oxase/Xan_DH_a/b"/>
</dbReference>
<sequence length="725" mass="77396">MSGLISDPVTGTTTTGFGAAMPPSDGKPRLPGSLHLNRRLSQWLSFHADGRVTITPGKVELGQGILTTLSQIAAEELDVAFGRIRVKPAATPDSPDEAVTSGSLSTQDSGGALRHACAQARAICLQVVAQRSGVPVEAISVEDGTFLGPDGPVGSYWDLADQALLETEAVPEARPKPAGARRIAGTSVPRIDLPDKVFGAARYVHDLRLPGMLQARVVRPPSSRAVLTGVQDGPLPGEARLVRDGSFLAVLAATEWEAEAAATRLAARCTWQEQDTLPEQARLAEWLREAATRGERSEVAKHGEPAPAARTLRRSFLRPYLAHASIGPSCAVAQWEGDTVTVWSHSQGPYNLRADIAKTLRCAPEKVVVRHMEGAGCYGHNGADDVALDAVLAARAVPGRPVRLLWSRAEELGWSPFSPSMLVDVEADLDERGSITGWRSHIVSNGHSSRPGRDPVPTLLAASMLAEPFPVKPSINPPMVAGGGAPRNGVPLYAFPALQVETTRLLEMPVRTSALRGLGATINVWAIESVMDEAAALAGEDPLDFRLRHLEDARGIAVLERAAAMAGWRGRQRRESWGMGLGFARYKNSGAWAAVVAEVEARERVFCRRLWIAGDVGEAVNPDGVANQFEGGAIHATSVALLEEVRFDRRRVTSDSWESFPILRFSEVPKVAVDIVARPEQPFLGAGEASMAPTIAAIAGAITEALGVRPRALPFTPERLATAEP</sequence>
<dbReference type="Proteomes" id="UP001243009">
    <property type="component" value="Unassembled WGS sequence"/>
</dbReference>
<dbReference type="RefSeq" id="WP_305102101.1">
    <property type="nucleotide sequence ID" value="NZ_JAUTWS010000002.1"/>
</dbReference>
<proteinExistence type="predicted"/>
<evidence type="ECO:0000256" key="1">
    <source>
        <dbReference type="SAM" id="MobiDB-lite"/>
    </source>
</evidence>
<keyword evidence="4" id="KW-1185">Reference proteome</keyword>
<dbReference type="PANTHER" id="PTHR47495:SF1">
    <property type="entry name" value="BLL3820 PROTEIN"/>
    <property type="match status" value="1"/>
</dbReference>
<evidence type="ECO:0000313" key="4">
    <source>
        <dbReference type="Proteomes" id="UP001243009"/>
    </source>
</evidence>
<dbReference type="InterPro" id="IPR008274">
    <property type="entry name" value="AldOxase/xan_DH_MoCoBD1"/>
</dbReference>
<dbReference type="InterPro" id="IPR037165">
    <property type="entry name" value="AldOxase/xan_DH_Mopterin-bd_sf"/>
</dbReference>
<dbReference type="Pfam" id="PF20256">
    <property type="entry name" value="MoCoBD_2"/>
    <property type="match status" value="2"/>
</dbReference>
<dbReference type="PIRSF" id="PIRSF036389">
    <property type="entry name" value="IOR_B"/>
    <property type="match status" value="1"/>
</dbReference>
<dbReference type="SUPFAM" id="SSF56003">
    <property type="entry name" value="Molybdenum cofactor-binding domain"/>
    <property type="match status" value="2"/>
</dbReference>